<keyword evidence="1" id="KW-0812">Transmembrane</keyword>
<feature type="transmembrane region" description="Helical" evidence="1">
    <location>
        <begin position="203"/>
        <end position="225"/>
    </location>
</feature>
<keyword evidence="1" id="KW-1133">Transmembrane helix</keyword>
<evidence type="ECO:0000313" key="2">
    <source>
        <dbReference type="EMBL" id="MBQ0931610.1"/>
    </source>
</evidence>
<reference evidence="2 3" key="1">
    <citation type="submission" date="2021-04" db="EMBL/GenBank/DDBJ databases">
        <title>The genome sequence of Ideonella sp. 3Y2.</title>
        <authorList>
            <person name="Liu Y."/>
        </authorList>
    </citation>
    <scope>NUCLEOTIDE SEQUENCE [LARGE SCALE GENOMIC DNA]</scope>
    <source>
        <strain evidence="2 3">3Y2</strain>
    </source>
</reference>
<evidence type="ECO:0000256" key="1">
    <source>
        <dbReference type="SAM" id="Phobius"/>
    </source>
</evidence>
<feature type="transmembrane region" description="Helical" evidence="1">
    <location>
        <begin position="95"/>
        <end position="118"/>
    </location>
</feature>
<feature type="transmembrane region" description="Helical" evidence="1">
    <location>
        <begin position="66"/>
        <end position="83"/>
    </location>
</feature>
<protein>
    <submittedName>
        <fullName evidence="2">DUF4386 domain-containing protein</fullName>
    </submittedName>
</protein>
<feature type="transmembrane region" description="Helical" evidence="1">
    <location>
        <begin position="18"/>
        <end position="38"/>
    </location>
</feature>
<gene>
    <name evidence="2" type="ORF">KAK03_14075</name>
</gene>
<proteinExistence type="predicted"/>
<dbReference type="InterPro" id="IPR025495">
    <property type="entry name" value="DUF4386"/>
</dbReference>
<dbReference type="EMBL" id="JAGQDD010000009">
    <property type="protein sequence ID" value="MBQ0931610.1"/>
    <property type="molecule type" value="Genomic_DNA"/>
</dbReference>
<accession>A0A940YFN0</accession>
<feature type="transmembrane region" description="Helical" evidence="1">
    <location>
        <begin position="148"/>
        <end position="167"/>
    </location>
</feature>
<dbReference type="Proteomes" id="UP000676246">
    <property type="component" value="Unassembled WGS sequence"/>
</dbReference>
<evidence type="ECO:0000313" key="3">
    <source>
        <dbReference type="Proteomes" id="UP000676246"/>
    </source>
</evidence>
<name>A0A940YFN0_9BURK</name>
<dbReference type="AlphaFoldDB" id="A0A940YFN0"/>
<dbReference type="Pfam" id="PF14329">
    <property type="entry name" value="DUF4386"/>
    <property type="match status" value="1"/>
</dbReference>
<feature type="transmembrane region" description="Helical" evidence="1">
    <location>
        <begin position="179"/>
        <end position="197"/>
    </location>
</feature>
<comment type="caution">
    <text evidence="2">The sequence shown here is derived from an EMBL/GenBank/DDBJ whole genome shotgun (WGS) entry which is preliminary data.</text>
</comment>
<keyword evidence="3" id="KW-1185">Reference proteome</keyword>
<sequence length="228" mass="24414">MSPPAADPRQRLARQAGAWYLALALVAPLGLVVVPGRLAGVDDPAALAGLVREQAHWLRAGLASELLYQLIEVPLVLTLYALFADQHRGQARLMAVLGLLPIPIVFVSMLGEVAALQLQSDAAWLAAWSDEQRHTLTQLGLKLHHQGLALAMPFWGLWLLPLGSLLTRSGLVWRWVGPALWVAGGAYVLDAALRLLWPALQPAWAGALAAGQAAELAVIAGLLMARPR</sequence>
<dbReference type="RefSeq" id="WP_210854579.1">
    <property type="nucleotide sequence ID" value="NZ_JAGQDD010000009.1"/>
</dbReference>
<organism evidence="2 3">
    <name type="scientific">Ideonella alba</name>
    <dbReference type="NCBI Taxonomy" id="2824118"/>
    <lineage>
        <taxon>Bacteria</taxon>
        <taxon>Pseudomonadati</taxon>
        <taxon>Pseudomonadota</taxon>
        <taxon>Betaproteobacteria</taxon>
        <taxon>Burkholderiales</taxon>
        <taxon>Sphaerotilaceae</taxon>
        <taxon>Ideonella</taxon>
    </lineage>
</organism>
<keyword evidence="1" id="KW-0472">Membrane</keyword>